<dbReference type="AlphaFoldDB" id="A0A3R5U0N5"/>
<dbReference type="RefSeq" id="YP_009550893.1">
    <property type="nucleotide sequence ID" value="NC_040298.1"/>
</dbReference>
<keyword evidence="1" id="KW-1133">Transmembrane helix</keyword>
<dbReference type="EMBL" id="MK281456">
    <property type="protein sequence ID" value="QAA11829.1"/>
    <property type="molecule type" value="Genomic_DNA"/>
</dbReference>
<feature type="transmembrane region" description="Helical" evidence="1">
    <location>
        <begin position="377"/>
        <end position="396"/>
    </location>
</feature>
<sequence>MSSNIIKIKRFKRTNLKNCSKNIVNHLRSDVKIERLREVYNCLLKRYVKDPMGNRKRLFHEKKLMKIKNLSKGLLIELIFMNIKLLNINNQQSSVISRLLLKNKKLFRDNKVYDRSYLDTIDKNPLYSKLKTIKNRLQLKLDNFKLNHKITFNKYKLKTKDFIFNNKKLLKKILLLIRENVNNFLSFIKNDVIGKLHIYFARLFVISLIFLVPFIQLCTALFFNVPNKFLTHPITSYLFHYVPYLIQPLNIIMPVINSDSFSFLILIPYIHFFTFRFKRYKIGRKIASQGTLALMLMFYRQTLITGQQCLIAIYKFAKKAFILRKEQDRSLLLDDVAFFCQDLEDIRIWREIYMHLGESIFSVDDIINISKIWECTTIFAVIGLITLLYNCIYFTLTGENPYIPIFTTTSRRMMSDMGGPELDL</sequence>
<name>A0A3R5U0N5_9STRA</name>
<keyword evidence="1" id="KW-0472">Membrane</keyword>
<evidence type="ECO:0000313" key="2">
    <source>
        <dbReference type="EMBL" id="QAA11829.1"/>
    </source>
</evidence>
<keyword evidence="2" id="KW-0934">Plastid</keyword>
<proteinExistence type="predicted"/>
<keyword evidence="1" id="KW-0812">Transmembrane</keyword>
<dbReference type="GeneID" id="38947993"/>
<reference evidence="2" key="1">
    <citation type="journal article" date="2019" name="Genome Biol. Evol.">
        <title>Plastid Genomes and Proteins Illuminate the Evolution of Eustigmatophyte Algae and Their Bacterial Endosymbionts.</title>
        <authorList>
            <person name="Sevcikova T."/>
            <person name="Yurchenko T."/>
            <person name="Fawley K.P."/>
            <person name="Amaral R."/>
            <person name="Strnad H."/>
            <person name="Santos L.M."/>
            <person name="Fawley M.W."/>
            <person name="Elias M."/>
        </authorList>
    </citation>
    <scope>NUCLEOTIDE SEQUENCE</scope>
</reference>
<accession>A0A3R5U0N5</accession>
<feature type="transmembrane region" description="Helical" evidence="1">
    <location>
        <begin position="199"/>
        <end position="223"/>
    </location>
</feature>
<gene>
    <name evidence="2" type="primary">ycf60</name>
</gene>
<feature type="transmembrane region" description="Helical" evidence="1">
    <location>
        <begin position="251"/>
        <end position="275"/>
    </location>
</feature>
<organism evidence="2">
    <name type="scientific">Eustigmatophyceae sp. Ndem 8/9T-3m6.8</name>
    <dbReference type="NCBI Taxonomy" id="2506146"/>
    <lineage>
        <taxon>Eukaryota</taxon>
        <taxon>Sar</taxon>
        <taxon>Stramenopiles</taxon>
        <taxon>Ochrophyta</taxon>
        <taxon>Eustigmatophyceae</taxon>
    </lineage>
</organism>
<geneLocation type="plastid" evidence="2"/>
<protein>
    <submittedName>
        <fullName evidence="2">Uncharacterized protein</fullName>
    </submittedName>
</protein>
<evidence type="ECO:0000256" key="1">
    <source>
        <dbReference type="SAM" id="Phobius"/>
    </source>
</evidence>